<gene>
    <name evidence="4" type="ordered locus">Desti_4955</name>
</gene>
<evidence type="ECO:0000313" key="4">
    <source>
        <dbReference type="EMBL" id="AFM27569.1"/>
    </source>
</evidence>
<dbReference type="SMART" id="SM00448">
    <property type="entry name" value="REC"/>
    <property type="match status" value="1"/>
</dbReference>
<dbReference type="GO" id="GO:0000160">
    <property type="term" value="P:phosphorelay signal transduction system"/>
    <property type="evidence" value="ECO:0007669"/>
    <property type="project" value="InterPro"/>
</dbReference>
<dbReference type="RefSeq" id="WP_014812674.1">
    <property type="nucleotide sequence ID" value="NC_018025.1"/>
</dbReference>
<dbReference type="PANTHER" id="PTHR44591">
    <property type="entry name" value="STRESS RESPONSE REGULATOR PROTEIN 1"/>
    <property type="match status" value="1"/>
</dbReference>
<evidence type="ECO:0000259" key="3">
    <source>
        <dbReference type="PROSITE" id="PS50110"/>
    </source>
</evidence>
<dbReference type="PROSITE" id="PS50110">
    <property type="entry name" value="RESPONSE_REGULATORY"/>
    <property type="match status" value="1"/>
</dbReference>
<dbReference type="Pfam" id="PF00072">
    <property type="entry name" value="Response_reg"/>
    <property type="match status" value="1"/>
</dbReference>
<dbReference type="InterPro" id="IPR001789">
    <property type="entry name" value="Sig_transdc_resp-reg_receiver"/>
</dbReference>
<dbReference type="Proteomes" id="UP000006055">
    <property type="component" value="Chromosome"/>
</dbReference>
<evidence type="ECO:0000256" key="2">
    <source>
        <dbReference type="PROSITE-ProRule" id="PRU00169"/>
    </source>
</evidence>
<organism evidence="4 5">
    <name type="scientific">Desulfomonile tiedjei (strain ATCC 49306 / DSM 6799 / DCB-1)</name>
    <dbReference type="NCBI Taxonomy" id="706587"/>
    <lineage>
        <taxon>Bacteria</taxon>
        <taxon>Pseudomonadati</taxon>
        <taxon>Thermodesulfobacteriota</taxon>
        <taxon>Desulfomonilia</taxon>
        <taxon>Desulfomonilales</taxon>
        <taxon>Desulfomonilaceae</taxon>
        <taxon>Desulfomonile</taxon>
    </lineage>
</organism>
<accession>I4CDC8</accession>
<dbReference type="SUPFAM" id="SSF52172">
    <property type="entry name" value="CheY-like"/>
    <property type="match status" value="1"/>
</dbReference>
<dbReference type="OrthoDB" id="9790791at2"/>
<dbReference type="HOGENOM" id="CLU_000445_69_17_7"/>
<keyword evidence="4" id="KW-0238">DNA-binding</keyword>
<dbReference type="Gene3D" id="3.40.50.2300">
    <property type="match status" value="1"/>
</dbReference>
<dbReference type="InterPro" id="IPR050595">
    <property type="entry name" value="Bact_response_regulator"/>
</dbReference>
<feature type="domain" description="Response regulatory" evidence="3">
    <location>
        <begin position="3"/>
        <end position="120"/>
    </location>
</feature>
<name>I4CDC8_DESTA</name>
<dbReference type="PANTHER" id="PTHR44591:SF3">
    <property type="entry name" value="RESPONSE REGULATORY DOMAIN-CONTAINING PROTEIN"/>
    <property type="match status" value="1"/>
</dbReference>
<dbReference type="AlphaFoldDB" id="I4CDC8"/>
<feature type="modified residue" description="4-aspartylphosphate" evidence="2">
    <location>
        <position position="52"/>
    </location>
</feature>
<dbReference type="eggNOG" id="COG0745">
    <property type="taxonomic scope" value="Bacteria"/>
</dbReference>
<dbReference type="InterPro" id="IPR011006">
    <property type="entry name" value="CheY-like_superfamily"/>
</dbReference>
<keyword evidence="5" id="KW-1185">Reference proteome</keyword>
<evidence type="ECO:0000313" key="5">
    <source>
        <dbReference type="Proteomes" id="UP000006055"/>
    </source>
</evidence>
<reference evidence="5" key="1">
    <citation type="submission" date="2012-06" db="EMBL/GenBank/DDBJ databases">
        <title>Complete sequence of chromosome of Desulfomonile tiedjei DSM 6799.</title>
        <authorList>
            <person name="Lucas S."/>
            <person name="Copeland A."/>
            <person name="Lapidus A."/>
            <person name="Glavina del Rio T."/>
            <person name="Dalin E."/>
            <person name="Tice H."/>
            <person name="Bruce D."/>
            <person name="Goodwin L."/>
            <person name="Pitluck S."/>
            <person name="Peters L."/>
            <person name="Ovchinnikova G."/>
            <person name="Zeytun A."/>
            <person name="Lu M."/>
            <person name="Kyrpides N."/>
            <person name="Mavromatis K."/>
            <person name="Ivanova N."/>
            <person name="Brettin T."/>
            <person name="Detter J.C."/>
            <person name="Han C."/>
            <person name="Larimer F."/>
            <person name="Land M."/>
            <person name="Hauser L."/>
            <person name="Markowitz V."/>
            <person name="Cheng J.-F."/>
            <person name="Hugenholtz P."/>
            <person name="Woyke T."/>
            <person name="Wu D."/>
            <person name="Spring S."/>
            <person name="Schroeder M."/>
            <person name="Brambilla E."/>
            <person name="Klenk H.-P."/>
            <person name="Eisen J.A."/>
        </authorList>
    </citation>
    <scope>NUCLEOTIDE SEQUENCE [LARGE SCALE GENOMIC DNA]</scope>
    <source>
        <strain evidence="5">ATCC 49306 / DSM 6799 / DCB-1</strain>
    </source>
</reference>
<evidence type="ECO:0000256" key="1">
    <source>
        <dbReference type="ARBA" id="ARBA00022553"/>
    </source>
</evidence>
<protein>
    <submittedName>
        <fullName evidence="4">Response regulator with CheY-like receiver, AAA-type ATPase, and DNA-binding domains</fullName>
    </submittedName>
</protein>
<dbReference type="GO" id="GO:0003677">
    <property type="term" value="F:DNA binding"/>
    <property type="evidence" value="ECO:0007669"/>
    <property type="project" value="UniProtKB-KW"/>
</dbReference>
<dbReference type="KEGG" id="dti:Desti_4955"/>
<dbReference type="STRING" id="706587.Desti_4955"/>
<sequence length="127" mass="14116">MKKILVVDDLEEVRELVEITLLRAKYTILTAENGFDAVKIAKEQKPDLVIMDIAMPGKINGLEAIRLLKGDPTTEKCPIIVLTGLCTSENFRNYLEAGAHSCFSKPFSPLKLIQEVENLLVELDCAV</sequence>
<keyword evidence="1 2" id="KW-0597">Phosphoprotein</keyword>
<dbReference type="EMBL" id="CP003360">
    <property type="protein sequence ID" value="AFM27569.1"/>
    <property type="molecule type" value="Genomic_DNA"/>
</dbReference>
<proteinExistence type="predicted"/>